<keyword evidence="2" id="KW-0251">Elongation factor</keyword>
<dbReference type="AlphaFoldDB" id="A0AAW5RRT7"/>
<proteinExistence type="predicted"/>
<evidence type="ECO:0000313" key="3">
    <source>
        <dbReference type="Proteomes" id="UP001208651"/>
    </source>
</evidence>
<dbReference type="GO" id="GO:0003746">
    <property type="term" value="F:translation elongation factor activity"/>
    <property type="evidence" value="ECO:0007669"/>
    <property type="project" value="UniProtKB-KW"/>
</dbReference>
<dbReference type="GO" id="GO:0006354">
    <property type="term" value="P:DNA-templated transcription elongation"/>
    <property type="evidence" value="ECO:0007669"/>
    <property type="project" value="TreeGrafter"/>
</dbReference>
<dbReference type="EMBL" id="JAJVCY010000118">
    <property type="protein sequence ID" value="MCV3290989.1"/>
    <property type="molecule type" value="Genomic_DNA"/>
</dbReference>
<name>A0AAW5RRT7_AERME</name>
<dbReference type="RefSeq" id="WP_263686725.1">
    <property type="nucleotide sequence ID" value="NZ_JAJVCY010000118.1"/>
</dbReference>
<dbReference type="InterPro" id="IPR001437">
    <property type="entry name" value="Tscrpt_elong_fac_GreA/B_C"/>
</dbReference>
<dbReference type="GO" id="GO:0003677">
    <property type="term" value="F:DNA binding"/>
    <property type="evidence" value="ECO:0007669"/>
    <property type="project" value="InterPro"/>
</dbReference>
<organism evidence="2 3">
    <name type="scientific">Aeromonas media</name>
    <dbReference type="NCBI Taxonomy" id="651"/>
    <lineage>
        <taxon>Bacteria</taxon>
        <taxon>Pseudomonadati</taxon>
        <taxon>Pseudomonadota</taxon>
        <taxon>Gammaproteobacteria</taxon>
        <taxon>Aeromonadales</taxon>
        <taxon>Aeromonadaceae</taxon>
        <taxon>Aeromonas</taxon>
    </lineage>
</organism>
<accession>A0AAW5RRT7</accession>
<gene>
    <name evidence="2" type="ORF">LZT28_22700</name>
</gene>
<evidence type="ECO:0000313" key="2">
    <source>
        <dbReference type="EMBL" id="MCV3290989.1"/>
    </source>
</evidence>
<dbReference type="InterPro" id="IPR036953">
    <property type="entry name" value="GreA/GreB_C_sf"/>
</dbReference>
<keyword evidence="2" id="KW-0648">Protein biosynthesis</keyword>
<dbReference type="SUPFAM" id="SSF54534">
    <property type="entry name" value="FKBP-like"/>
    <property type="match status" value="1"/>
</dbReference>
<dbReference type="Gene3D" id="3.10.50.30">
    <property type="entry name" value="Transcription elongation factor, GreA/GreB, C-terminal domain"/>
    <property type="match status" value="1"/>
</dbReference>
<dbReference type="PANTHER" id="PTHR30437:SF6">
    <property type="entry name" value="TRANSCRIPTION ELONGATION FACTOR GREB"/>
    <property type="match status" value="1"/>
</dbReference>
<comment type="caution">
    <text evidence="2">The sequence shown here is derived from an EMBL/GenBank/DDBJ whole genome shotgun (WGS) entry which is preliminary data.</text>
</comment>
<dbReference type="Proteomes" id="UP001208651">
    <property type="component" value="Unassembled WGS sequence"/>
</dbReference>
<dbReference type="InterPro" id="IPR023459">
    <property type="entry name" value="Tscrpt_elong_fac_GreA/B_fam"/>
</dbReference>
<dbReference type="PANTHER" id="PTHR30437">
    <property type="entry name" value="TRANSCRIPTION ELONGATION FACTOR GREA"/>
    <property type="match status" value="1"/>
</dbReference>
<feature type="domain" description="Transcription elongation factor GreA/GreB C-terminal" evidence="1">
    <location>
        <begin position="33"/>
        <end position="104"/>
    </location>
</feature>
<sequence length="121" mass="14080">MVPSWRDQARGNSGSRDDRLTFSCQCHLGEQLQVFFGAWCELVNDDDEMLKFRIVGDEEVYWRKDYISLSSPMAKSCLGKRVDDEIVVHTPLGIKTWYIIKIEYNKDDPAFLMSLPRSRTL</sequence>
<dbReference type="GO" id="GO:0070063">
    <property type="term" value="F:RNA polymerase binding"/>
    <property type="evidence" value="ECO:0007669"/>
    <property type="project" value="InterPro"/>
</dbReference>
<evidence type="ECO:0000259" key="1">
    <source>
        <dbReference type="Pfam" id="PF01272"/>
    </source>
</evidence>
<dbReference type="GO" id="GO:0032784">
    <property type="term" value="P:regulation of DNA-templated transcription elongation"/>
    <property type="evidence" value="ECO:0007669"/>
    <property type="project" value="InterPro"/>
</dbReference>
<dbReference type="FunFam" id="3.10.50.30:FF:000001">
    <property type="entry name" value="Transcription elongation factor GreA"/>
    <property type="match status" value="1"/>
</dbReference>
<reference evidence="2" key="1">
    <citation type="submission" date="2022-01" db="EMBL/GenBank/DDBJ databases">
        <title>Comparison of Fish pathogen Aeromonas spp.</title>
        <authorList>
            <person name="Dubey S."/>
            <person name="Sorum H."/>
            <person name="Munangandu H.M."/>
        </authorList>
    </citation>
    <scope>NUCLEOTIDE SEQUENCE</scope>
    <source>
        <strain evidence="2">SD/21-15</strain>
    </source>
</reference>
<protein>
    <submittedName>
        <fullName evidence="2">GreA/GreB family elongation factor</fullName>
    </submittedName>
</protein>
<dbReference type="Pfam" id="PF01272">
    <property type="entry name" value="GreA_GreB"/>
    <property type="match status" value="1"/>
</dbReference>